<dbReference type="Proteomes" id="UP001175226">
    <property type="component" value="Unassembled WGS sequence"/>
</dbReference>
<evidence type="ECO:0008006" key="3">
    <source>
        <dbReference type="Google" id="ProtNLM"/>
    </source>
</evidence>
<protein>
    <recommendedName>
        <fullName evidence="3">F-box domain-containing protein</fullName>
    </recommendedName>
</protein>
<organism evidence="1 2">
    <name type="scientific">Armillaria borealis</name>
    <dbReference type="NCBI Taxonomy" id="47425"/>
    <lineage>
        <taxon>Eukaryota</taxon>
        <taxon>Fungi</taxon>
        <taxon>Dikarya</taxon>
        <taxon>Basidiomycota</taxon>
        <taxon>Agaricomycotina</taxon>
        <taxon>Agaricomycetes</taxon>
        <taxon>Agaricomycetidae</taxon>
        <taxon>Agaricales</taxon>
        <taxon>Marasmiineae</taxon>
        <taxon>Physalacriaceae</taxon>
        <taxon>Armillaria</taxon>
    </lineage>
</organism>
<proteinExistence type="predicted"/>
<evidence type="ECO:0000313" key="2">
    <source>
        <dbReference type="Proteomes" id="UP001175226"/>
    </source>
</evidence>
<dbReference type="AlphaFoldDB" id="A0AA39IXX2"/>
<evidence type="ECO:0000313" key="1">
    <source>
        <dbReference type="EMBL" id="KAK0432516.1"/>
    </source>
</evidence>
<comment type="caution">
    <text evidence="1">The sequence shown here is derived from an EMBL/GenBank/DDBJ whole genome shotgun (WGS) entry which is preliminary data.</text>
</comment>
<dbReference type="EMBL" id="JAUEPT010000093">
    <property type="protein sequence ID" value="KAK0432516.1"/>
    <property type="molecule type" value="Genomic_DNA"/>
</dbReference>
<reference evidence="1" key="1">
    <citation type="submission" date="2023-06" db="EMBL/GenBank/DDBJ databases">
        <authorList>
            <consortium name="Lawrence Berkeley National Laboratory"/>
            <person name="Ahrendt S."/>
            <person name="Sahu N."/>
            <person name="Indic B."/>
            <person name="Wong-Bajracharya J."/>
            <person name="Merenyi Z."/>
            <person name="Ke H.-M."/>
            <person name="Monk M."/>
            <person name="Kocsube S."/>
            <person name="Drula E."/>
            <person name="Lipzen A."/>
            <person name="Balint B."/>
            <person name="Henrissat B."/>
            <person name="Andreopoulos B."/>
            <person name="Martin F.M."/>
            <person name="Harder C.B."/>
            <person name="Rigling D."/>
            <person name="Ford K.L."/>
            <person name="Foster G.D."/>
            <person name="Pangilinan J."/>
            <person name="Papanicolaou A."/>
            <person name="Barry K."/>
            <person name="LaButti K."/>
            <person name="Viragh M."/>
            <person name="Koriabine M."/>
            <person name="Yan M."/>
            <person name="Riley R."/>
            <person name="Champramary S."/>
            <person name="Plett K.L."/>
            <person name="Tsai I.J."/>
            <person name="Slot J."/>
            <person name="Sipos G."/>
            <person name="Plett J."/>
            <person name="Nagy L.G."/>
            <person name="Grigoriev I.V."/>
        </authorList>
    </citation>
    <scope>NUCLEOTIDE SEQUENCE</scope>
    <source>
        <strain evidence="1">FPL87.14</strain>
    </source>
</reference>
<accession>A0AA39IXX2</accession>
<sequence length="226" mass="25766">MPVSDLPPEILDTIIDELQDDKNSLLQASLACRAFYPRTRVYLFFFASLSITSNCDRLRELITLSPKLALHFKYLKISLLCCPMTRPPDPVYRTLAVIESLVNVTHLSLCTGDWRYMPDSVVSSLQSHSYRSLEIGHHFRFRSIGEICSLLKNSPDLQQAHITCQTSIITEGCNVDHSLHRSPVPVTVHINDTQDYSKSAGTLDLIIRLMPIFLQQHTYTQYWLQG</sequence>
<gene>
    <name evidence="1" type="ORF">EV421DRAFT_1499938</name>
</gene>
<keyword evidence="2" id="KW-1185">Reference proteome</keyword>
<name>A0AA39IXX2_9AGAR</name>